<evidence type="ECO:0000256" key="2">
    <source>
        <dbReference type="ARBA" id="ARBA00022729"/>
    </source>
</evidence>
<organism evidence="8 9">
    <name type="scientific">Mesorhizobium hungaricum</name>
    <dbReference type="NCBI Taxonomy" id="1566387"/>
    <lineage>
        <taxon>Bacteria</taxon>
        <taxon>Pseudomonadati</taxon>
        <taxon>Pseudomonadota</taxon>
        <taxon>Alphaproteobacteria</taxon>
        <taxon>Hyphomicrobiales</taxon>
        <taxon>Phyllobacteriaceae</taxon>
        <taxon>Mesorhizobium</taxon>
    </lineage>
</organism>
<evidence type="ECO:0000256" key="4">
    <source>
        <dbReference type="ARBA" id="ARBA00023237"/>
    </source>
</evidence>
<keyword evidence="2 6" id="KW-0732">Signal</keyword>
<keyword evidence="9" id="KW-1185">Reference proteome</keyword>
<name>A0A1C2DCP2_9HYPH</name>
<evidence type="ECO:0000256" key="1">
    <source>
        <dbReference type="ARBA" id="ARBA00004442"/>
    </source>
</evidence>
<dbReference type="InterPro" id="IPR011250">
    <property type="entry name" value="OMP/PagP_B-barrel"/>
</dbReference>
<dbReference type="RefSeq" id="WP_024925989.1">
    <property type="nucleotide sequence ID" value="NZ_MDEO01000036.1"/>
</dbReference>
<evidence type="ECO:0000256" key="3">
    <source>
        <dbReference type="ARBA" id="ARBA00023136"/>
    </source>
</evidence>
<dbReference type="SUPFAM" id="SSF56925">
    <property type="entry name" value="OMPA-like"/>
    <property type="match status" value="1"/>
</dbReference>
<dbReference type="InterPro" id="IPR027385">
    <property type="entry name" value="Beta-barrel_OMP"/>
</dbReference>
<comment type="similarity">
    <text evidence="5">Belongs to the Omp25/RopB family.</text>
</comment>
<comment type="caution">
    <text evidence="8">The sequence shown here is derived from an EMBL/GenBank/DDBJ whole genome shotgun (WGS) entry which is preliminary data.</text>
</comment>
<dbReference type="AlphaFoldDB" id="A0A1C2DCP2"/>
<evidence type="ECO:0000256" key="6">
    <source>
        <dbReference type="SAM" id="SignalP"/>
    </source>
</evidence>
<keyword evidence="4" id="KW-0998">Cell outer membrane</keyword>
<dbReference type="Gene3D" id="2.40.160.20">
    <property type="match status" value="1"/>
</dbReference>
<reference evidence="8 9" key="1">
    <citation type="submission" date="2016-08" db="EMBL/GenBank/DDBJ databases">
        <title>Whole genome sequence of Mesorhizobium sp. strain UASWS1009 isolated from industrial sewage.</title>
        <authorList>
            <person name="Crovadore J."/>
            <person name="Calmin G."/>
            <person name="Chablais R."/>
            <person name="Cochard B."/>
            <person name="Lefort F."/>
        </authorList>
    </citation>
    <scope>NUCLEOTIDE SEQUENCE [LARGE SCALE GENOMIC DNA]</scope>
    <source>
        <strain evidence="8 9">UASWS1009</strain>
    </source>
</reference>
<dbReference type="PANTHER" id="PTHR34001">
    <property type="entry name" value="BLL7405 PROTEIN"/>
    <property type="match status" value="1"/>
</dbReference>
<gene>
    <name evidence="8" type="ORF">QV13_22685</name>
</gene>
<accession>A0A1C2DCP2</accession>
<comment type="subcellular location">
    <subcellularLocation>
        <location evidence="1">Cell outer membrane</location>
    </subcellularLocation>
</comment>
<evidence type="ECO:0000259" key="7">
    <source>
        <dbReference type="Pfam" id="PF13505"/>
    </source>
</evidence>
<feature type="domain" description="Outer membrane protein beta-barrel" evidence="7">
    <location>
        <begin position="19"/>
        <end position="220"/>
    </location>
</feature>
<dbReference type="Pfam" id="PF13505">
    <property type="entry name" value="OMP_b-brl"/>
    <property type="match status" value="1"/>
</dbReference>
<evidence type="ECO:0000313" key="9">
    <source>
        <dbReference type="Proteomes" id="UP000094412"/>
    </source>
</evidence>
<keyword evidence="3" id="KW-0472">Membrane</keyword>
<evidence type="ECO:0000313" key="8">
    <source>
        <dbReference type="EMBL" id="OCX12435.1"/>
    </source>
</evidence>
<dbReference type="Proteomes" id="UP000094412">
    <property type="component" value="Unassembled WGS sequence"/>
</dbReference>
<feature type="signal peptide" evidence="6">
    <location>
        <begin position="1"/>
        <end position="20"/>
    </location>
</feature>
<evidence type="ECO:0000256" key="5">
    <source>
        <dbReference type="ARBA" id="ARBA00038306"/>
    </source>
</evidence>
<proteinExistence type="inferred from homology"/>
<sequence length="220" mass="22606">MKRYFIAFALLATPISGAFAADAVVDLPVASTFDWNGAYLGGQAGYGWGRADNSFPSNPAAEISGSVDGGFGGLYGGWNIQNGNFVGGIDADINYSGIKGTSTNAATGESLNTKVTWTGDIRGRVGYAMDNLLIYGAGGLALGGIKVNVSNAGGTFASASETRAGWTLGAGAEYAFSNNWVGRAEYKYTDFGKVGYSAPAGDGSVEVNTNTLAIGFAYKF</sequence>
<dbReference type="GO" id="GO:0009279">
    <property type="term" value="C:cell outer membrane"/>
    <property type="evidence" value="ECO:0007669"/>
    <property type="project" value="UniProtKB-SubCell"/>
</dbReference>
<dbReference type="InterPro" id="IPR051692">
    <property type="entry name" value="OMP-like"/>
</dbReference>
<feature type="chain" id="PRO_5008659186" description="Outer membrane protein beta-barrel domain-containing protein" evidence="6">
    <location>
        <begin position="21"/>
        <end position="220"/>
    </location>
</feature>
<dbReference type="STRING" id="1566387.QV13_22685"/>
<dbReference type="EMBL" id="MDEO01000036">
    <property type="protein sequence ID" value="OCX12435.1"/>
    <property type="molecule type" value="Genomic_DNA"/>
</dbReference>
<protein>
    <recommendedName>
        <fullName evidence="7">Outer membrane protein beta-barrel domain-containing protein</fullName>
    </recommendedName>
</protein>
<dbReference type="PANTHER" id="PTHR34001:SF3">
    <property type="entry name" value="BLL7405 PROTEIN"/>
    <property type="match status" value="1"/>
</dbReference>